<evidence type="ECO:0000256" key="5">
    <source>
        <dbReference type="ARBA" id="ARBA00022519"/>
    </source>
</evidence>
<dbReference type="GO" id="GO:0015891">
    <property type="term" value="P:siderophore transport"/>
    <property type="evidence" value="ECO:0007669"/>
    <property type="project" value="InterPro"/>
</dbReference>
<dbReference type="GO" id="GO:0030288">
    <property type="term" value="C:outer membrane-bounded periplasmic space"/>
    <property type="evidence" value="ECO:0007669"/>
    <property type="project" value="InterPro"/>
</dbReference>
<dbReference type="AlphaFoldDB" id="A0A7V5NZU1"/>
<protein>
    <submittedName>
        <fullName evidence="12">Energy transducer TonB</fullName>
    </submittedName>
</protein>
<dbReference type="EMBL" id="DROK01000153">
    <property type="protein sequence ID" value="HHI97240.1"/>
    <property type="molecule type" value="Genomic_DNA"/>
</dbReference>
<dbReference type="GO" id="GO:0015031">
    <property type="term" value="P:protein transport"/>
    <property type="evidence" value="ECO:0007669"/>
    <property type="project" value="UniProtKB-KW"/>
</dbReference>
<dbReference type="PANTHER" id="PTHR33446">
    <property type="entry name" value="PROTEIN TONB-RELATED"/>
    <property type="match status" value="1"/>
</dbReference>
<evidence type="ECO:0000256" key="1">
    <source>
        <dbReference type="ARBA" id="ARBA00004383"/>
    </source>
</evidence>
<evidence type="ECO:0000256" key="9">
    <source>
        <dbReference type="ARBA" id="ARBA00023136"/>
    </source>
</evidence>
<dbReference type="GO" id="GO:0031992">
    <property type="term" value="F:energy transducer activity"/>
    <property type="evidence" value="ECO:0007669"/>
    <property type="project" value="InterPro"/>
</dbReference>
<dbReference type="PROSITE" id="PS52015">
    <property type="entry name" value="TONB_CTD"/>
    <property type="match status" value="1"/>
</dbReference>
<dbReference type="InterPro" id="IPR006260">
    <property type="entry name" value="TonB/TolA_C"/>
</dbReference>
<dbReference type="PANTHER" id="PTHR33446:SF2">
    <property type="entry name" value="PROTEIN TONB"/>
    <property type="match status" value="1"/>
</dbReference>
<dbReference type="Gene3D" id="3.30.1150.10">
    <property type="match status" value="1"/>
</dbReference>
<evidence type="ECO:0000313" key="12">
    <source>
        <dbReference type="EMBL" id="HHI97240.1"/>
    </source>
</evidence>
<dbReference type="InterPro" id="IPR051045">
    <property type="entry name" value="TonB-dependent_transducer"/>
</dbReference>
<evidence type="ECO:0000259" key="11">
    <source>
        <dbReference type="PROSITE" id="PS52015"/>
    </source>
</evidence>
<dbReference type="Pfam" id="PF03544">
    <property type="entry name" value="TonB_C"/>
    <property type="match status" value="1"/>
</dbReference>
<keyword evidence="8 10" id="KW-1133">Transmembrane helix</keyword>
<dbReference type="NCBIfam" id="TIGR01352">
    <property type="entry name" value="tonB_Cterm"/>
    <property type="match status" value="1"/>
</dbReference>
<sequence>MKKSCLKPLRSQVPPKNIAEKEPSLAIFLVISLLIHLVLFKLLAWRVVNLSSEAEGNPVSLSLKISNPVSNPVASLSPPRVPLPAKAPLSRIKIVQPEGSKPVFPVSDFGPVDSTAEPLPIRVTEVSKDNFSSLPSLPPGAPREKGNKVLRTGYLSRVIALIDRAKRYPLRARLAGYQGDVKVSFVIEADGRVQAVRVVRSSGYALLDKAAQKTIWRAAPFPPPPRELSPPLELTVKISFVLQENH</sequence>
<evidence type="ECO:0000256" key="8">
    <source>
        <dbReference type="ARBA" id="ARBA00022989"/>
    </source>
</evidence>
<keyword evidence="6 10" id="KW-0812">Transmembrane</keyword>
<organism evidence="12">
    <name type="scientific">Thermodesulfatator atlanticus</name>
    <dbReference type="NCBI Taxonomy" id="501497"/>
    <lineage>
        <taxon>Bacteria</taxon>
        <taxon>Pseudomonadati</taxon>
        <taxon>Thermodesulfobacteriota</taxon>
        <taxon>Thermodesulfobacteria</taxon>
        <taxon>Thermodesulfobacteriales</taxon>
        <taxon>Thermodesulfatatoraceae</taxon>
        <taxon>Thermodesulfatator</taxon>
    </lineage>
</organism>
<dbReference type="GO" id="GO:0055085">
    <property type="term" value="P:transmembrane transport"/>
    <property type="evidence" value="ECO:0007669"/>
    <property type="project" value="InterPro"/>
</dbReference>
<evidence type="ECO:0000256" key="2">
    <source>
        <dbReference type="ARBA" id="ARBA00006555"/>
    </source>
</evidence>
<comment type="similarity">
    <text evidence="2">Belongs to the TonB family.</text>
</comment>
<evidence type="ECO:0000256" key="7">
    <source>
        <dbReference type="ARBA" id="ARBA00022927"/>
    </source>
</evidence>
<feature type="transmembrane region" description="Helical" evidence="10">
    <location>
        <begin position="25"/>
        <end position="45"/>
    </location>
</feature>
<comment type="subcellular location">
    <subcellularLocation>
        <location evidence="1">Cell inner membrane</location>
        <topology evidence="1">Single-pass membrane protein</topology>
        <orientation evidence="1">Periplasmic side</orientation>
    </subcellularLocation>
</comment>
<reference evidence="12" key="1">
    <citation type="journal article" date="2020" name="mSystems">
        <title>Genome- and Community-Level Interaction Insights into Carbon Utilization and Element Cycling Functions of Hydrothermarchaeota in Hydrothermal Sediment.</title>
        <authorList>
            <person name="Zhou Z."/>
            <person name="Liu Y."/>
            <person name="Xu W."/>
            <person name="Pan J."/>
            <person name="Luo Z.H."/>
            <person name="Li M."/>
        </authorList>
    </citation>
    <scope>NUCLEOTIDE SEQUENCE [LARGE SCALE GENOMIC DNA]</scope>
    <source>
        <strain evidence="12">HyVt-533</strain>
    </source>
</reference>
<evidence type="ECO:0000256" key="6">
    <source>
        <dbReference type="ARBA" id="ARBA00022692"/>
    </source>
</evidence>
<keyword evidence="4" id="KW-1003">Cell membrane</keyword>
<dbReference type="PRINTS" id="PR01374">
    <property type="entry name" value="TONBPROTEIN"/>
</dbReference>
<dbReference type="InterPro" id="IPR003538">
    <property type="entry name" value="TonB"/>
</dbReference>
<name>A0A7V5NZU1_9BACT</name>
<keyword evidence="5" id="KW-0997">Cell inner membrane</keyword>
<dbReference type="Proteomes" id="UP000886101">
    <property type="component" value="Unassembled WGS sequence"/>
</dbReference>
<dbReference type="SUPFAM" id="SSF74653">
    <property type="entry name" value="TolA/TonB C-terminal domain"/>
    <property type="match status" value="1"/>
</dbReference>
<accession>A0A7V5NZU1</accession>
<keyword evidence="3" id="KW-0813">Transport</keyword>
<comment type="caution">
    <text evidence="12">The sequence shown here is derived from an EMBL/GenBank/DDBJ whole genome shotgun (WGS) entry which is preliminary data.</text>
</comment>
<evidence type="ECO:0000256" key="4">
    <source>
        <dbReference type="ARBA" id="ARBA00022475"/>
    </source>
</evidence>
<dbReference type="InterPro" id="IPR037682">
    <property type="entry name" value="TonB_C"/>
</dbReference>
<keyword evidence="7" id="KW-0653">Protein transport</keyword>
<gene>
    <name evidence="12" type="ORF">ENJ96_05245</name>
</gene>
<proteinExistence type="inferred from homology"/>
<evidence type="ECO:0000256" key="3">
    <source>
        <dbReference type="ARBA" id="ARBA00022448"/>
    </source>
</evidence>
<evidence type="ECO:0000256" key="10">
    <source>
        <dbReference type="SAM" id="Phobius"/>
    </source>
</evidence>
<dbReference type="GO" id="GO:0098797">
    <property type="term" value="C:plasma membrane protein complex"/>
    <property type="evidence" value="ECO:0007669"/>
    <property type="project" value="TreeGrafter"/>
</dbReference>
<feature type="domain" description="TonB C-terminal" evidence="11">
    <location>
        <begin position="153"/>
        <end position="246"/>
    </location>
</feature>
<keyword evidence="9 10" id="KW-0472">Membrane</keyword>